<feature type="transmembrane region" description="Helical" evidence="1">
    <location>
        <begin position="317"/>
        <end position="338"/>
    </location>
</feature>
<evidence type="ECO:0000313" key="2">
    <source>
        <dbReference type="EMBL" id="CCW34056.1"/>
    </source>
</evidence>
<keyword evidence="1" id="KW-0812">Transmembrane</keyword>
<feature type="transmembrane region" description="Helical" evidence="1">
    <location>
        <begin position="247"/>
        <end position="268"/>
    </location>
</feature>
<dbReference type="RefSeq" id="WP_016481620.1">
    <property type="nucleotide sequence ID" value="NC_021487.1"/>
</dbReference>
<dbReference type="AlphaFoldDB" id="S0ES93"/>
<dbReference type="EMBL" id="HF951689">
    <property type="protein sequence ID" value="CCW34056.1"/>
    <property type="molecule type" value="Genomic_DNA"/>
</dbReference>
<dbReference type="OrthoDB" id="140980at2"/>
<gene>
    <name evidence="2" type="ORF">CCALI_00219</name>
</gene>
<feature type="transmembrane region" description="Helical" evidence="1">
    <location>
        <begin position="169"/>
        <end position="192"/>
    </location>
</feature>
<feature type="transmembrane region" description="Helical" evidence="1">
    <location>
        <begin position="358"/>
        <end position="378"/>
    </location>
</feature>
<proteinExistence type="predicted"/>
<dbReference type="PANTHER" id="PTHR43044">
    <property type="match status" value="1"/>
</dbReference>
<organism evidence="2 3">
    <name type="scientific">Chthonomonas calidirosea (strain DSM 23976 / ICMP 18418 / T49)</name>
    <dbReference type="NCBI Taxonomy" id="1303518"/>
    <lineage>
        <taxon>Bacteria</taxon>
        <taxon>Bacillati</taxon>
        <taxon>Armatimonadota</taxon>
        <taxon>Chthonomonadia</taxon>
        <taxon>Chthonomonadales</taxon>
        <taxon>Chthonomonadaceae</taxon>
        <taxon>Chthonomonas</taxon>
    </lineage>
</organism>
<protein>
    <submittedName>
        <fullName evidence="2">Quinol:cytochrome c oxidoreductase quinone-binding subunit 2</fullName>
    </submittedName>
</protein>
<evidence type="ECO:0000313" key="3">
    <source>
        <dbReference type="Proteomes" id="UP000014227"/>
    </source>
</evidence>
<keyword evidence="1" id="KW-0472">Membrane</keyword>
<dbReference type="PANTHER" id="PTHR43044:SF1">
    <property type="entry name" value="QUINOL:CYTOCHROME C OXIDOREDUCTASE QUINONE-BINDING SUBUNIT 2"/>
    <property type="match status" value="1"/>
</dbReference>
<dbReference type="HOGENOM" id="CLU_042661_0_0_0"/>
<dbReference type="STRING" id="454171.CP488_00938"/>
<feature type="transmembrane region" description="Helical" evidence="1">
    <location>
        <begin position="44"/>
        <end position="64"/>
    </location>
</feature>
<dbReference type="InParanoid" id="S0ES93"/>
<feature type="transmembrane region" description="Helical" evidence="1">
    <location>
        <begin position="85"/>
        <end position="106"/>
    </location>
</feature>
<keyword evidence="1" id="KW-1133">Transmembrane helix</keyword>
<sequence length="407" mass="46384">MNQEQGFPRTYTNLQVLGVICAILGALCLIPYASNLEQLYRGYFTGWVFLVSLSIGCLGLTLLQGMVRAQWGVPVVRIYEAGAKILPLLGVAALPIIYAVFTHHLYPWANPAEVAKDSVLRWRAPYMNAPFFFLRTIFYFLVLSWFAFQAVKLRRLQDETGDVVYENKLASFSAPAFVFSVLLATFAITDWVMTLDKHWYSTIYGFYFCISSALTAHSFAIFLVCWLKIKGYSPYDKLITPQRTKDLGNLMLVMTMVWAYFAVSQFIIIWSGDLPYEIEFYLRRNTDFAFATFTTFLVIFHFFVPFLLLLSGRTKRVPALLAMTATIQFVTCLVDMVWNVEPMFQSLNASFAAQFHGFLSYLGGFLLLGGLWLVLFVFNLRRNRLVPLYTAGLPTEVLETEVLSHAS</sequence>
<dbReference type="Proteomes" id="UP000014227">
    <property type="component" value="Chromosome I"/>
</dbReference>
<dbReference type="KEGG" id="ccz:CCALI_00219"/>
<feature type="transmembrane region" description="Helical" evidence="1">
    <location>
        <begin position="12"/>
        <end position="32"/>
    </location>
</feature>
<keyword evidence="3" id="KW-1185">Reference proteome</keyword>
<reference evidence="3" key="1">
    <citation type="submission" date="2013-03" db="EMBL/GenBank/DDBJ databases">
        <title>Genome sequence of Chthonomonas calidirosea, the first sequenced genome from the Armatimonadetes phylum (formally candidate division OP10).</title>
        <authorList>
            <person name="Lee K.C.Y."/>
            <person name="Morgan X.C."/>
            <person name="Dunfield P.F."/>
            <person name="Tamas I."/>
            <person name="Houghton K.M."/>
            <person name="Vyssotski M."/>
            <person name="Ryan J.L.J."/>
            <person name="Lagutin K."/>
            <person name="McDonald I.R."/>
            <person name="Stott M.B."/>
        </authorList>
    </citation>
    <scope>NUCLEOTIDE SEQUENCE [LARGE SCALE GENOMIC DNA]</scope>
    <source>
        <strain evidence="3">DSM 23976 / ICMP 18418 / T49</strain>
    </source>
</reference>
<accession>S0ES93</accession>
<dbReference type="PATRIC" id="fig|1303518.3.peg.219"/>
<feature type="transmembrane region" description="Helical" evidence="1">
    <location>
        <begin position="126"/>
        <end position="148"/>
    </location>
</feature>
<dbReference type="eggNOG" id="COG4531">
    <property type="taxonomic scope" value="Bacteria"/>
</dbReference>
<evidence type="ECO:0000256" key="1">
    <source>
        <dbReference type="SAM" id="Phobius"/>
    </source>
</evidence>
<feature type="transmembrane region" description="Helical" evidence="1">
    <location>
        <begin position="288"/>
        <end position="310"/>
    </location>
</feature>
<name>S0ES93_CHTCT</name>
<feature type="transmembrane region" description="Helical" evidence="1">
    <location>
        <begin position="204"/>
        <end position="227"/>
    </location>
</feature>